<evidence type="ECO:0000313" key="2">
    <source>
        <dbReference type="Proteomes" id="UP001500320"/>
    </source>
</evidence>
<gene>
    <name evidence="1" type="ORF">GCM10010466_36260</name>
</gene>
<organism evidence="1 2">
    <name type="scientific">Planomonospora alba</name>
    <dbReference type="NCBI Taxonomy" id="161354"/>
    <lineage>
        <taxon>Bacteria</taxon>
        <taxon>Bacillati</taxon>
        <taxon>Actinomycetota</taxon>
        <taxon>Actinomycetes</taxon>
        <taxon>Streptosporangiales</taxon>
        <taxon>Streptosporangiaceae</taxon>
        <taxon>Planomonospora</taxon>
    </lineage>
</organism>
<protein>
    <submittedName>
        <fullName evidence="1">Immunity 21 family protein</fullName>
    </submittedName>
</protein>
<reference evidence="2" key="1">
    <citation type="journal article" date="2019" name="Int. J. Syst. Evol. Microbiol.">
        <title>The Global Catalogue of Microorganisms (GCM) 10K type strain sequencing project: providing services to taxonomists for standard genome sequencing and annotation.</title>
        <authorList>
            <consortium name="The Broad Institute Genomics Platform"/>
            <consortium name="The Broad Institute Genome Sequencing Center for Infectious Disease"/>
            <person name="Wu L."/>
            <person name="Ma J."/>
        </authorList>
    </citation>
    <scope>NUCLEOTIDE SEQUENCE [LARGE SCALE GENOMIC DNA]</scope>
    <source>
        <strain evidence="2">JCM 9373</strain>
    </source>
</reference>
<dbReference type="Pfam" id="PF15589">
    <property type="entry name" value="Imm21"/>
    <property type="match status" value="1"/>
</dbReference>
<accession>A0ABP6NAQ7</accession>
<dbReference type="EMBL" id="BAAAUT010000028">
    <property type="protein sequence ID" value="GAA3142054.1"/>
    <property type="molecule type" value="Genomic_DNA"/>
</dbReference>
<evidence type="ECO:0000313" key="1">
    <source>
        <dbReference type="EMBL" id="GAA3142054.1"/>
    </source>
</evidence>
<dbReference type="Proteomes" id="UP001500320">
    <property type="component" value="Unassembled WGS sequence"/>
</dbReference>
<keyword evidence="2" id="KW-1185">Reference proteome</keyword>
<dbReference type="InterPro" id="IPR028961">
    <property type="entry name" value="Imm21"/>
</dbReference>
<comment type="caution">
    <text evidence="1">The sequence shown here is derived from an EMBL/GenBank/DDBJ whole genome shotgun (WGS) entry which is preliminary data.</text>
</comment>
<sequence>MIAVPESELDGWAGVDDNDGSVETWGDYGRACAVEGYIGLVAVGAQQALVLGDEPVMTTYLTNERLFVRWAAAYSETELVAAARRALAGRPDDDDDEDLIWQVQEAAVLFDSAVPGAELDPDERFTIDLEPGRYRVRSTHVVDEDHRMILVHLQPEP</sequence>
<name>A0ABP6NAQ7_9ACTN</name>
<proteinExistence type="predicted"/>